<evidence type="ECO:0000313" key="3">
    <source>
        <dbReference type="Proteomes" id="UP001642409"/>
    </source>
</evidence>
<reference evidence="1" key="1">
    <citation type="submission" date="2023-06" db="EMBL/GenBank/DDBJ databases">
        <authorList>
            <person name="Kurt Z."/>
        </authorList>
    </citation>
    <scope>NUCLEOTIDE SEQUENCE</scope>
</reference>
<evidence type="ECO:0000313" key="2">
    <source>
        <dbReference type="EMBL" id="CAL6067041.1"/>
    </source>
</evidence>
<comment type="caution">
    <text evidence="1">The sequence shown here is derived from an EMBL/GenBank/DDBJ whole genome shotgun (WGS) entry which is preliminary data.</text>
</comment>
<dbReference type="EMBL" id="CAXDID020000265">
    <property type="protein sequence ID" value="CAL6067041.1"/>
    <property type="molecule type" value="Genomic_DNA"/>
</dbReference>
<evidence type="ECO:0000313" key="1">
    <source>
        <dbReference type="EMBL" id="CAI9975000.1"/>
    </source>
</evidence>
<keyword evidence="3" id="KW-1185">Reference proteome</keyword>
<protein>
    <submittedName>
        <fullName evidence="2">Hypothetical_protein</fullName>
    </submittedName>
</protein>
<name>A0AA86RCF7_9EUKA</name>
<dbReference type="EMBL" id="CATOUU010001157">
    <property type="protein sequence ID" value="CAI9975000.1"/>
    <property type="molecule type" value="Genomic_DNA"/>
</dbReference>
<organism evidence="1">
    <name type="scientific">Hexamita inflata</name>
    <dbReference type="NCBI Taxonomy" id="28002"/>
    <lineage>
        <taxon>Eukaryota</taxon>
        <taxon>Metamonada</taxon>
        <taxon>Diplomonadida</taxon>
        <taxon>Hexamitidae</taxon>
        <taxon>Hexamitinae</taxon>
        <taxon>Hexamita</taxon>
    </lineage>
</organism>
<reference evidence="2 3" key="2">
    <citation type="submission" date="2024-07" db="EMBL/GenBank/DDBJ databases">
        <authorList>
            <person name="Akdeniz Z."/>
        </authorList>
    </citation>
    <scope>NUCLEOTIDE SEQUENCE [LARGE SCALE GENOMIC DNA]</scope>
</reference>
<sequence length="112" mass="13122">MFKLDNNMECCWLAIFFELKGLIYISTWQPDLSIALPLTSCVQAFHLMFVNGKYLNYTGKQLNDMLFAGTQYYHTRGPKTTRQPHRWSSTHCTIFTLREFTPVALMQFVKSQ</sequence>
<accession>A0AA86RCF7</accession>
<dbReference type="Proteomes" id="UP001642409">
    <property type="component" value="Unassembled WGS sequence"/>
</dbReference>
<proteinExistence type="predicted"/>
<gene>
    <name evidence="2" type="ORF">HINF_LOCUS52836</name>
    <name evidence="1" type="ORF">HINF_LOCUS62645</name>
</gene>
<dbReference type="AlphaFoldDB" id="A0AA86RCF7"/>